<keyword evidence="2" id="KW-1185">Reference proteome</keyword>
<dbReference type="SUPFAM" id="SSF56112">
    <property type="entry name" value="Protein kinase-like (PK-like)"/>
    <property type="match status" value="1"/>
</dbReference>
<comment type="caution">
    <text evidence="1">The sequence shown here is derived from an EMBL/GenBank/DDBJ whole genome shotgun (WGS) entry which is preliminary data.</text>
</comment>
<name>A0ABW1FF51_9ACTN</name>
<dbReference type="Proteomes" id="UP001596241">
    <property type="component" value="Unassembled WGS sequence"/>
</dbReference>
<accession>A0ABW1FF51</accession>
<evidence type="ECO:0000313" key="1">
    <source>
        <dbReference type="EMBL" id="MFC5892484.1"/>
    </source>
</evidence>
<dbReference type="Gene3D" id="3.90.1200.10">
    <property type="match status" value="1"/>
</dbReference>
<protein>
    <submittedName>
        <fullName evidence="1">Phosphotransferase family protein</fullName>
    </submittedName>
</protein>
<sequence length="278" mass="30132">MWSTHRVVLGPDRVVKTYRPGHEDAREREVRALRLLAVHAPGIAPVIPEHGASRAGELTMSRLPGVPLRGRPLGAPELDAWAAALQAVHTALPPGELAAQPLRPGHQRAVAERLRRWYARPADRPRPPVVRRALDAGRAWLAAAPPGVTGDAPEPGVAPPGVTPCFGPGDGNAANYLWDGHRVRLVDFEESGRSDRAWEIAEITEHVASWVPEPVDVPALLRACALTPAETARLADCRRLLALVWLFLLAADDPAHPRNPPGSTAERQARRLHALLES</sequence>
<organism evidence="1 2">
    <name type="scientific">Streptomyces ramulosus</name>
    <dbReference type="NCBI Taxonomy" id="47762"/>
    <lineage>
        <taxon>Bacteria</taxon>
        <taxon>Bacillati</taxon>
        <taxon>Actinomycetota</taxon>
        <taxon>Actinomycetes</taxon>
        <taxon>Kitasatosporales</taxon>
        <taxon>Streptomycetaceae</taxon>
        <taxon>Streptomyces</taxon>
    </lineage>
</organism>
<dbReference type="RefSeq" id="WP_351321515.1">
    <property type="nucleotide sequence ID" value="NZ_JBHSPW010000002.1"/>
</dbReference>
<dbReference type="EMBL" id="JBHSPW010000002">
    <property type="protein sequence ID" value="MFC5892484.1"/>
    <property type="molecule type" value="Genomic_DNA"/>
</dbReference>
<evidence type="ECO:0000313" key="2">
    <source>
        <dbReference type="Proteomes" id="UP001596241"/>
    </source>
</evidence>
<reference evidence="2" key="1">
    <citation type="journal article" date="2019" name="Int. J. Syst. Evol. Microbiol.">
        <title>The Global Catalogue of Microorganisms (GCM) 10K type strain sequencing project: providing services to taxonomists for standard genome sequencing and annotation.</title>
        <authorList>
            <consortium name="The Broad Institute Genomics Platform"/>
            <consortium name="The Broad Institute Genome Sequencing Center for Infectious Disease"/>
            <person name="Wu L."/>
            <person name="Ma J."/>
        </authorList>
    </citation>
    <scope>NUCLEOTIDE SEQUENCE [LARGE SCALE GENOMIC DNA]</scope>
    <source>
        <strain evidence="2">CGMCC 1.15809</strain>
    </source>
</reference>
<gene>
    <name evidence="1" type="ORF">ACFP3M_06590</name>
</gene>
<proteinExistence type="predicted"/>
<dbReference type="InterPro" id="IPR011009">
    <property type="entry name" value="Kinase-like_dom_sf"/>
</dbReference>